<dbReference type="InterPro" id="IPR051334">
    <property type="entry name" value="SRPK"/>
</dbReference>
<evidence type="ECO:0000313" key="11">
    <source>
        <dbReference type="Proteomes" id="UP001152649"/>
    </source>
</evidence>
<dbReference type="GO" id="GO:0004674">
    <property type="term" value="F:protein serine/threonine kinase activity"/>
    <property type="evidence" value="ECO:0007669"/>
    <property type="project" value="UniProtKB-KW"/>
</dbReference>
<evidence type="ECO:0000313" key="10">
    <source>
        <dbReference type="EMBL" id="CAG8239759.1"/>
    </source>
</evidence>
<evidence type="ECO:0000256" key="8">
    <source>
        <dbReference type="ARBA" id="ARBA00048679"/>
    </source>
</evidence>
<dbReference type="OrthoDB" id="6500128at2759"/>
<gene>
    <name evidence="10" type="ORF">PSALAMII_LOCUS473</name>
</gene>
<evidence type="ECO:0000256" key="2">
    <source>
        <dbReference type="ARBA" id="ARBA00022527"/>
    </source>
</evidence>
<accession>A0A9W4MZV6</accession>
<reference evidence="10" key="1">
    <citation type="submission" date="2021-07" db="EMBL/GenBank/DDBJ databases">
        <authorList>
            <person name="Branca A.L. A."/>
        </authorList>
    </citation>
    <scope>NUCLEOTIDE SEQUENCE</scope>
</reference>
<dbReference type="PROSITE" id="PS50011">
    <property type="entry name" value="PROTEIN_KINASE_DOM"/>
    <property type="match status" value="1"/>
</dbReference>
<keyword evidence="6" id="KW-0067">ATP-binding</keyword>
<keyword evidence="2" id="KW-0723">Serine/threonine-protein kinase</keyword>
<evidence type="ECO:0000256" key="7">
    <source>
        <dbReference type="ARBA" id="ARBA00047899"/>
    </source>
</evidence>
<evidence type="ECO:0000259" key="9">
    <source>
        <dbReference type="PROSITE" id="PS50011"/>
    </source>
</evidence>
<protein>
    <recommendedName>
        <fullName evidence="1">non-specific serine/threonine protein kinase</fullName>
        <ecNumber evidence="1">2.7.11.1</ecNumber>
    </recommendedName>
</protein>
<proteinExistence type="predicted"/>
<dbReference type="Proteomes" id="UP001152649">
    <property type="component" value="Unassembled WGS sequence"/>
</dbReference>
<dbReference type="EMBL" id="CAJVPG010000018">
    <property type="protein sequence ID" value="CAG8239759.1"/>
    <property type="molecule type" value="Genomic_DNA"/>
</dbReference>
<dbReference type="GO" id="GO:0050684">
    <property type="term" value="P:regulation of mRNA processing"/>
    <property type="evidence" value="ECO:0007669"/>
    <property type="project" value="TreeGrafter"/>
</dbReference>
<dbReference type="PANTHER" id="PTHR47634">
    <property type="entry name" value="PROTEIN KINASE DOMAIN-CONTAINING PROTEIN-RELATED"/>
    <property type="match status" value="1"/>
</dbReference>
<dbReference type="Gene3D" id="1.10.510.10">
    <property type="entry name" value="Transferase(Phosphotransferase) domain 1"/>
    <property type="match status" value="1"/>
</dbReference>
<comment type="catalytic activity">
    <reaction evidence="8">
        <text>L-seryl-[protein] + ATP = O-phospho-L-seryl-[protein] + ADP + H(+)</text>
        <dbReference type="Rhea" id="RHEA:17989"/>
        <dbReference type="Rhea" id="RHEA-COMP:9863"/>
        <dbReference type="Rhea" id="RHEA-COMP:11604"/>
        <dbReference type="ChEBI" id="CHEBI:15378"/>
        <dbReference type="ChEBI" id="CHEBI:29999"/>
        <dbReference type="ChEBI" id="CHEBI:30616"/>
        <dbReference type="ChEBI" id="CHEBI:83421"/>
        <dbReference type="ChEBI" id="CHEBI:456216"/>
        <dbReference type="EC" id="2.7.11.1"/>
    </reaction>
</comment>
<feature type="domain" description="Protein kinase" evidence="9">
    <location>
        <begin position="100"/>
        <end position="469"/>
    </location>
</feature>
<comment type="caution">
    <text evidence="10">The sequence shown here is derived from an EMBL/GenBank/DDBJ whole genome shotgun (WGS) entry which is preliminary data.</text>
</comment>
<evidence type="ECO:0000256" key="5">
    <source>
        <dbReference type="ARBA" id="ARBA00022777"/>
    </source>
</evidence>
<dbReference type="InterPro" id="IPR011009">
    <property type="entry name" value="Kinase-like_dom_sf"/>
</dbReference>
<evidence type="ECO:0000256" key="4">
    <source>
        <dbReference type="ARBA" id="ARBA00022741"/>
    </source>
</evidence>
<evidence type="ECO:0000256" key="1">
    <source>
        <dbReference type="ARBA" id="ARBA00012513"/>
    </source>
</evidence>
<dbReference type="SMART" id="SM00220">
    <property type="entry name" value="S_TKc"/>
    <property type="match status" value="1"/>
</dbReference>
<keyword evidence="4" id="KW-0547">Nucleotide-binding</keyword>
<dbReference type="AlphaFoldDB" id="A0A9W4MZV6"/>
<keyword evidence="11" id="KW-1185">Reference proteome</keyword>
<evidence type="ECO:0000256" key="6">
    <source>
        <dbReference type="ARBA" id="ARBA00022840"/>
    </source>
</evidence>
<keyword evidence="5" id="KW-0418">Kinase</keyword>
<dbReference type="EC" id="2.7.11.1" evidence="1"/>
<dbReference type="PANTHER" id="PTHR47634:SF9">
    <property type="entry name" value="PROTEIN KINASE DOMAIN-CONTAINING PROTEIN-RELATED"/>
    <property type="match status" value="1"/>
</dbReference>
<dbReference type="SUPFAM" id="SSF56112">
    <property type="entry name" value="Protein kinase-like (PK-like)"/>
    <property type="match status" value="1"/>
</dbReference>
<organism evidence="10 11">
    <name type="scientific">Penicillium salamii</name>
    <dbReference type="NCBI Taxonomy" id="1612424"/>
    <lineage>
        <taxon>Eukaryota</taxon>
        <taxon>Fungi</taxon>
        <taxon>Dikarya</taxon>
        <taxon>Ascomycota</taxon>
        <taxon>Pezizomycotina</taxon>
        <taxon>Eurotiomycetes</taxon>
        <taxon>Eurotiomycetidae</taxon>
        <taxon>Eurotiales</taxon>
        <taxon>Aspergillaceae</taxon>
        <taxon>Penicillium</taxon>
    </lineage>
</organism>
<dbReference type="InterPro" id="IPR000719">
    <property type="entry name" value="Prot_kinase_dom"/>
</dbReference>
<sequence length="493" mass="56755">MNMNMNPGWRLPRPFSQLTILNRHNQNIRHRFPFTPKTSHHRRVSPSPSLFRCLHAMTDSSDVPMEDIYHPEVDVEYLEDYVPGGYHPTLIGNTFSSGRYTVVHKLGFGGYSTIWLAWDEQRRRYVSLKILTARASPDSHEGDVLHYLMKSNLSHAGKRFIPPLLDQFWFHGPNGYHQCLVGEPAGGSIAKSKEDSTNFMFPLDAARSTAAQLLLGLSYLHANGICHGDLHLRNFLLRIPDLDGLSIPELYQRFGKPYEVPIRRVDRKPGEPHAPPHAIYPMSLSIPANEVDDPEIIISDYGTSFIVSQTPLPTLYTPALYSPPEDFFNEPITQPIAADIWTLGVNLYEVLGERPLFETFAWDRDDIVAEIINTLGQPPVRWWKSWAKRSEFFEEDGSWVADFRRISTPVFRRLRQRLWDMGRGETELTCEWDIAGGELRALEDMLRAMMAFEPAERPTADQLLRSEYMIKWALPAWERQRRQKRADSIAEEQ</sequence>
<evidence type="ECO:0000256" key="3">
    <source>
        <dbReference type="ARBA" id="ARBA00022679"/>
    </source>
</evidence>
<dbReference type="GO" id="GO:0000245">
    <property type="term" value="P:spliceosomal complex assembly"/>
    <property type="evidence" value="ECO:0007669"/>
    <property type="project" value="TreeGrafter"/>
</dbReference>
<keyword evidence="3" id="KW-0808">Transferase</keyword>
<dbReference type="GO" id="GO:0005524">
    <property type="term" value="F:ATP binding"/>
    <property type="evidence" value="ECO:0007669"/>
    <property type="project" value="UniProtKB-KW"/>
</dbReference>
<comment type="catalytic activity">
    <reaction evidence="7">
        <text>L-threonyl-[protein] + ATP = O-phospho-L-threonyl-[protein] + ADP + H(+)</text>
        <dbReference type="Rhea" id="RHEA:46608"/>
        <dbReference type="Rhea" id="RHEA-COMP:11060"/>
        <dbReference type="Rhea" id="RHEA-COMP:11605"/>
        <dbReference type="ChEBI" id="CHEBI:15378"/>
        <dbReference type="ChEBI" id="CHEBI:30013"/>
        <dbReference type="ChEBI" id="CHEBI:30616"/>
        <dbReference type="ChEBI" id="CHEBI:61977"/>
        <dbReference type="ChEBI" id="CHEBI:456216"/>
        <dbReference type="EC" id="2.7.11.1"/>
    </reaction>
</comment>
<dbReference type="Gene3D" id="3.30.200.20">
    <property type="entry name" value="Phosphorylase Kinase, domain 1"/>
    <property type="match status" value="1"/>
</dbReference>
<name>A0A9W4MZV6_9EURO</name>
<dbReference type="Pfam" id="PF00069">
    <property type="entry name" value="Pkinase"/>
    <property type="match status" value="2"/>
</dbReference>